<keyword evidence="5 7" id="KW-0472">Membrane</keyword>
<protein>
    <recommendedName>
        <fullName evidence="8">EF-hand domain-containing protein</fullName>
    </recommendedName>
</protein>
<feature type="transmembrane region" description="Helical" evidence="7">
    <location>
        <begin position="228"/>
        <end position="253"/>
    </location>
</feature>
<dbReference type="EMBL" id="CAJNNW010030007">
    <property type="protein sequence ID" value="CAE8702094.1"/>
    <property type="molecule type" value="Genomic_DNA"/>
</dbReference>
<evidence type="ECO:0000256" key="1">
    <source>
        <dbReference type="ARBA" id="ARBA00004141"/>
    </source>
</evidence>
<feature type="region of interest" description="Disordered" evidence="6">
    <location>
        <begin position="1"/>
        <end position="39"/>
    </location>
</feature>
<dbReference type="Proteomes" id="UP000626109">
    <property type="component" value="Unassembled WGS sequence"/>
</dbReference>
<dbReference type="AlphaFoldDB" id="A0A813KE72"/>
<evidence type="ECO:0000313" key="9">
    <source>
        <dbReference type="EMBL" id="CAE8702094.1"/>
    </source>
</evidence>
<feature type="transmembrane region" description="Helical" evidence="7">
    <location>
        <begin position="326"/>
        <end position="349"/>
    </location>
</feature>
<feature type="transmembrane region" description="Helical" evidence="7">
    <location>
        <begin position="133"/>
        <end position="156"/>
    </location>
</feature>
<name>A0A813KE72_POLGL</name>
<comment type="caution">
    <text evidence="9">The sequence shown here is derived from an EMBL/GenBank/DDBJ whole genome shotgun (WGS) entry which is preliminary data.</text>
</comment>
<evidence type="ECO:0000256" key="6">
    <source>
        <dbReference type="SAM" id="MobiDB-lite"/>
    </source>
</evidence>
<keyword evidence="2 7" id="KW-0812">Transmembrane</keyword>
<dbReference type="Gene3D" id="1.10.287.70">
    <property type="match status" value="1"/>
</dbReference>
<dbReference type="GO" id="GO:0005509">
    <property type="term" value="F:calcium ion binding"/>
    <property type="evidence" value="ECO:0007669"/>
    <property type="project" value="InterPro"/>
</dbReference>
<dbReference type="PROSITE" id="PS50222">
    <property type="entry name" value="EF_HAND_2"/>
    <property type="match status" value="2"/>
</dbReference>
<organism evidence="9 10">
    <name type="scientific">Polarella glacialis</name>
    <name type="common">Dinoflagellate</name>
    <dbReference type="NCBI Taxonomy" id="89957"/>
    <lineage>
        <taxon>Eukaryota</taxon>
        <taxon>Sar</taxon>
        <taxon>Alveolata</taxon>
        <taxon>Dinophyceae</taxon>
        <taxon>Suessiales</taxon>
        <taxon>Suessiaceae</taxon>
        <taxon>Polarella</taxon>
    </lineage>
</organism>
<evidence type="ECO:0000313" key="10">
    <source>
        <dbReference type="Proteomes" id="UP000626109"/>
    </source>
</evidence>
<dbReference type="PANTHER" id="PTHR10037">
    <property type="entry name" value="VOLTAGE-GATED CATION CHANNEL CALCIUM AND SODIUM"/>
    <property type="match status" value="1"/>
</dbReference>
<dbReference type="InterPro" id="IPR002048">
    <property type="entry name" value="EF_hand_dom"/>
</dbReference>
<evidence type="ECO:0000256" key="4">
    <source>
        <dbReference type="ARBA" id="ARBA00022989"/>
    </source>
</evidence>
<dbReference type="InterPro" id="IPR011992">
    <property type="entry name" value="EF-hand-dom_pair"/>
</dbReference>
<comment type="subcellular location">
    <subcellularLocation>
        <location evidence="1">Membrane</location>
        <topology evidence="1">Multi-pass membrane protein</topology>
    </subcellularLocation>
</comment>
<dbReference type="GO" id="GO:0001518">
    <property type="term" value="C:voltage-gated sodium channel complex"/>
    <property type="evidence" value="ECO:0007669"/>
    <property type="project" value="TreeGrafter"/>
</dbReference>
<reference evidence="9" key="1">
    <citation type="submission" date="2021-02" db="EMBL/GenBank/DDBJ databases">
        <authorList>
            <person name="Dougan E. K."/>
            <person name="Rhodes N."/>
            <person name="Thang M."/>
            <person name="Chan C."/>
        </authorList>
    </citation>
    <scope>NUCLEOTIDE SEQUENCE</scope>
</reference>
<keyword evidence="4 7" id="KW-1133">Transmembrane helix</keyword>
<dbReference type="InterPro" id="IPR005821">
    <property type="entry name" value="Ion_trans_dom"/>
</dbReference>
<dbReference type="InterPro" id="IPR043203">
    <property type="entry name" value="VGCC_Ca_Na"/>
</dbReference>
<dbReference type="Gene3D" id="1.20.120.350">
    <property type="entry name" value="Voltage-gated potassium channels. Chain C"/>
    <property type="match status" value="1"/>
</dbReference>
<dbReference type="GO" id="GO:0005248">
    <property type="term" value="F:voltage-gated sodium channel activity"/>
    <property type="evidence" value="ECO:0007669"/>
    <property type="project" value="TreeGrafter"/>
</dbReference>
<dbReference type="PROSITE" id="PS00018">
    <property type="entry name" value="EF_HAND_1"/>
    <property type="match status" value="2"/>
</dbReference>
<feature type="non-terminal residue" evidence="9">
    <location>
        <position position="1"/>
    </location>
</feature>
<accession>A0A813KE72</accession>
<feature type="domain" description="EF-hand" evidence="8">
    <location>
        <begin position="416"/>
        <end position="451"/>
    </location>
</feature>
<gene>
    <name evidence="9" type="ORF">PGLA2088_LOCUS32308</name>
</gene>
<evidence type="ECO:0000256" key="2">
    <source>
        <dbReference type="ARBA" id="ARBA00022692"/>
    </source>
</evidence>
<dbReference type="SUPFAM" id="SSF47473">
    <property type="entry name" value="EF-hand"/>
    <property type="match status" value="1"/>
</dbReference>
<dbReference type="SUPFAM" id="SSF81324">
    <property type="entry name" value="Voltage-gated potassium channels"/>
    <property type="match status" value="1"/>
</dbReference>
<feature type="non-terminal residue" evidence="9">
    <location>
        <position position="472"/>
    </location>
</feature>
<evidence type="ECO:0000256" key="5">
    <source>
        <dbReference type="ARBA" id="ARBA00023136"/>
    </source>
</evidence>
<dbReference type="PANTHER" id="PTHR10037:SF62">
    <property type="entry name" value="SODIUM CHANNEL PROTEIN 60E"/>
    <property type="match status" value="1"/>
</dbReference>
<proteinExistence type="predicted"/>
<feature type="transmembrane region" description="Helical" evidence="7">
    <location>
        <begin position="94"/>
        <end position="113"/>
    </location>
</feature>
<evidence type="ECO:0000256" key="7">
    <source>
        <dbReference type="SAM" id="Phobius"/>
    </source>
</evidence>
<dbReference type="InterPro" id="IPR027359">
    <property type="entry name" value="Volt_channel_dom_sf"/>
</dbReference>
<keyword evidence="3" id="KW-0106">Calcium</keyword>
<sequence>SGDENDSDTGVDSTTSSKNSIKRFGQQKKKRVSVVDGDRREQASLRAQQVKKTSFASHSQNTSMSTFGAATKSCARGSTFLRNTLRRLISTQEFDLFILVVIATNILVVGFEVDLSAGLPANEIPPAYAVLNLFFTSIFTIEIMLKMIAFGLVWFFTGVDRIWNWFDFLVVGSSLVEIALMTLAEAGSDGESLSMSHIRVFRLLRIARVFRGIRVMRILRFVRSLRTLLYSILMTLKSLVWTLILLSVIFYGFGVAFTQATADYCREQAVDASGDMNALPTCTNPDLTMYWSSLPRSMYTLFKAVSGGLSWHQASQPLAETGWLPVLFFIAFIAFTYFAVLNVVTGVFCQNAIESAQTDKELAVMVQLANKTHYVKAMRTLFTELDEDSSKTITIDEFEAKLKDERFAAYLESIDIDSGDAWTLFKLIDCDQSGCIDVEEFVSGCLQLRGAAKAIHIAKMGYENKIMRRGME</sequence>
<feature type="domain" description="EF-hand" evidence="8">
    <location>
        <begin position="373"/>
        <end position="408"/>
    </location>
</feature>
<evidence type="ECO:0000259" key="8">
    <source>
        <dbReference type="PROSITE" id="PS50222"/>
    </source>
</evidence>
<dbReference type="Pfam" id="PF00520">
    <property type="entry name" value="Ion_trans"/>
    <property type="match status" value="1"/>
</dbReference>
<evidence type="ECO:0000256" key="3">
    <source>
        <dbReference type="ARBA" id="ARBA00022837"/>
    </source>
</evidence>
<dbReference type="Gene3D" id="1.10.238.10">
    <property type="entry name" value="EF-hand"/>
    <property type="match status" value="1"/>
</dbReference>
<dbReference type="InterPro" id="IPR018247">
    <property type="entry name" value="EF_Hand_1_Ca_BS"/>
</dbReference>